<reference evidence="2" key="1">
    <citation type="journal article" date="2020" name="Nature">
        <title>Giant virus diversity and host interactions through global metagenomics.</title>
        <authorList>
            <person name="Schulz F."/>
            <person name="Roux S."/>
            <person name="Paez-Espino D."/>
            <person name="Jungbluth S."/>
            <person name="Walsh D.A."/>
            <person name="Denef V.J."/>
            <person name="McMahon K.D."/>
            <person name="Konstantinidis K.T."/>
            <person name="Eloe-Fadrosh E.A."/>
            <person name="Kyrpides N.C."/>
            <person name="Woyke T."/>
        </authorList>
    </citation>
    <scope>NUCLEOTIDE SEQUENCE</scope>
    <source>
        <strain evidence="2">GVMAG-M-3300020185-33</strain>
    </source>
</reference>
<dbReference type="EMBL" id="MN739336">
    <property type="protein sequence ID" value="QHS99242.1"/>
    <property type="molecule type" value="Genomic_DNA"/>
</dbReference>
<accession>A0A6C0C4I9</accession>
<keyword evidence="1" id="KW-0732">Signal</keyword>
<dbReference type="InterPro" id="IPR005519">
    <property type="entry name" value="Acid_phosphat_B-like"/>
</dbReference>
<dbReference type="InterPro" id="IPR023214">
    <property type="entry name" value="HAD_sf"/>
</dbReference>
<dbReference type="Pfam" id="PF03767">
    <property type="entry name" value="Acid_phosphat_B"/>
    <property type="match status" value="1"/>
</dbReference>
<dbReference type="Gene3D" id="3.40.50.1000">
    <property type="entry name" value="HAD superfamily/HAD-like"/>
    <property type="match status" value="1"/>
</dbReference>
<name>A0A6C0C4I9_9ZZZZ</name>
<proteinExistence type="predicted"/>
<protein>
    <submittedName>
        <fullName evidence="2">Uncharacterized protein</fullName>
    </submittedName>
</protein>
<dbReference type="AlphaFoldDB" id="A0A6C0C4I9"/>
<evidence type="ECO:0000256" key="1">
    <source>
        <dbReference type="ARBA" id="ARBA00022729"/>
    </source>
</evidence>
<evidence type="ECO:0000313" key="2">
    <source>
        <dbReference type="EMBL" id="QHS99242.1"/>
    </source>
</evidence>
<sequence>MDILEKIPFSPNQAVVFDIDDTLIDSSTYQIIPKVFELYQYCRNKGYNIYIITARPRIPYGIQLTLKQLRYLGIGGFKNIAFRPPLELSMSHYKLNARKAIKDNVIMSIGDKSWDIGQYGGYGIIVRK</sequence>
<organism evidence="2">
    <name type="scientific">viral metagenome</name>
    <dbReference type="NCBI Taxonomy" id="1070528"/>
    <lineage>
        <taxon>unclassified sequences</taxon>
        <taxon>metagenomes</taxon>
        <taxon>organismal metagenomes</taxon>
    </lineage>
</organism>
<dbReference type="SUPFAM" id="SSF56784">
    <property type="entry name" value="HAD-like"/>
    <property type="match status" value="1"/>
</dbReference>
<dbReference type="InterPro" id="IPR036412">
    <property type="entry name" value="HAD-like_sf"/>
</dbReference>